<sequence>MGVRNGLSLCLILVIAAIGEARVGVDIGLFPDALSYDSQLQRLRNRGVSLIKTYNIDSGFLDAVDRVYAKAAVEITVAIPNDRLSAAAYDPGYQGLIVQALRRRTVRSIAVSNEPFNGAATRAQTRPYLIPAYNKVRQLVSSNGLSTKVIVPLSEASLQNTYPPQNANFDPEIVDLVRQFVPSVPEFSINVYPYFALVYSGNNALADPALGRGPNPSILSNVIDAVRAALNKIGAPGSLPIIVGETGWPTTGGSYASVDNAQQYTSTAVTFARTSGKVKDLYLFEAFDESWKGPAETEKHFGLFVNTGTEKFSFDVDTDSAHPCSVWGWRYYDYVDLFGGDLTTKPASNRNDCQPLCGQTPGCIGYAFAWNTCYLKSTIGSIVPNGNVYSAVLC</sequence>
<reference evidence="8 10" key="1">
    <citation type="submission" date="2015-02" db="EMBL/GenBank/DDBJ databases">
        <authorList>
            <person name="Chooi Y.-H."/>
        </authorList>
    </citation>
    <scope>NUCLEOTIDE SEQUENCE [LARGE SCALE GENOMIC DNA]</scope>
    <source>
        <strain evidence="8">E3</strain>
    </source>
</reference>
<evidence type="ECO:0000256" key="3">
    <source>
        <dbReference type="ARBA" id="ARBA00022801"/>
    </source>
</evidence>
<organism evidence="8 10">
    <name type="scientific">Plasmodiophora brassicae</name>
    <name type="common">Clubroot disease agent</name>
    <dbReference type="NCBI Taxonomy" id="37360"/>
    <lineage>
        <taxon>Eukaryota</taxon>
        <taxon>Sar</taxon>
        <taxon>Rhizaria</taxon>
        <taxon>Endomyxa</taxon>
        <taxon>Phytomyxea</taxon>
        <taxon>Plasmodiophorida</taxon>
        <taxon>Plasmodiophoridae</taxon>
        <taxon>Plasmodiophora</taxon>
    </lineage>
</organism>
<protein>
    <recommendedName>
        <fullName evidence="12">Apple domain-containing protein</fullName>
    </recommendedName>
</protein>
<gene>
    <name evidence="8" type="ORF">PBRA_005521</name>
    <name evidence="9" type="ORF">PLBR_LOCUS9084</name>
</gene>
<feature type="chain" id="PRO_5035990712" description="Apple domain-containing protein" evidence="7">
    <location>
        <begin position="22"/>
        <end position="394"/>
    </location>
</feature>
<evidence type="ECO:0000256" key="6">
    <source>
        <dbReference type="RuleBase" id="RU004336"/>
    </source>
</evidence>
<keyword evidence="3 6" id="KW-0378">Hydrolase</keyword>
<dbReference type="SUPFAM" id="SSF51445">
    <property type="entry name" value="(Trans)glycosidases"/>
    <property type="match status" value="1"/>
</dbReference>
<dbReference type="GO" id="GO:0005975">
    <property type="term" value="P:carbohydrate metabolic process"/>
    <property type="evidence" value="ECO:0007669"/>
    <property type="project" value="InterPro"/>
</dbReference>
<name>A0A0G4IP11_PLABS</name>
<keyword evidence="4" id="KW-1015">Disulfide bond</keyword>
<reference evidence="9 11" key="2">
    <citation type="submission" date="2018-03" db="EMBL/GenBank/DDBJ databases">
        <authorList>
            <person name="Fogelqvist J."/>
        </authorList>
    </citation>
    <scope>NUCLEOTIDE SEQUENCE [LARGE SCALE GENOMIC DNA]</scope>
</reference>
<dbReference type="Gene3D" id="3.20.20.80">
    <property type="entry name" value="Glycosidases"/>
    <property type="match status" value="1"/>
</dbReference>
<evidence type="ECO:0000313" key="11">
    <source>
        <dbReference type="Proteomes" id="UP000290189"/>
    </source>
</evidence>
<evidence type="ECO:0000313" key="9">
    <source>
        <dbReference type="EMBL" id="SPR01869.1"/>
    </source>
</evidence>
<accession>A0A0G4IP11</accession>
<dbReference type="InterPro" id="IPR017853">
    <property type="entry name" value="GH"/>
</dbReference>
<keyword evidence="9" id="KW-0496">Mitochondrion</keyword>
<dbReference type="InterPro" id="IPR000490">
    <property type="entry name" value="Glyco_hydro_17"/>
</dbReference>
<evidence type="ECO:0000256" key="5">
    <source>
        <dbReference type="RuleBase" id="RU004335"/>
    </source>
</evidence>
<dbReference type="InterPro" id="IPR000177">
    <property type="entry name" value="Apple"/>
</dbReference>
<dbReference type="GO" id="GO:0005576">
    <property type="term" value="C:extracellular region"/>
    <property type="evidence" value="ECO:0007669"/>
    <property type="project" value="InterPro"/>
</dbReference>
<evidence type="ECO:0000256" key="2">
    <source>
        <dbReference type="ARBA" id="ARBA00022737"/>
    </source>
</evidence>
<feature type="signal peptide" evidence="7">
    <location>
        <begin position="1"/>
        <end position="21"/>
    </location>
</feature>
<geneLocation type="mitochondrion" evidence="9"/>
<dbReference type="Pfam" id="PF00332">
    <property type="entry name" value="Glyco_hydro_17"/>
    <property type="match status" value="1"/>
</dbReference>
<dbReference type="OrthoDB" id="941679at2759"/>
<dbReference type="STRING" id="37360.A0A0G4IP11"/>
<keyword evidence="10" id="KW-1185">Reference proteome</keyword>
<dbReference type="PROSITE" id="PS00587">
    <property type="entry name" value="GLYCOSYL_HYDROL_F17"/>
    <property type="match status" value="1"/>
</dbReference>
<evidence type="ECO:0008006" key="12">
    <source>
        <dbReference type="Google" id="ProtNLM"/>
    </source>
</evidence>
<dbReference type="EMBL" id="CDSF01000077">
    <property type="protein sequence ID" value="CEO96917.1"/>
    <property type="molecule type" value="Genomic_DNA"/>
</dbReference>
<dbReference type="CDD" id="cd01100">
    <property type="entry name" value="APPLE_Factor_XI_like"/>
    <property type="match status" value="1"/>
</dbReference>
<dbReference type="AlphaFoldDB" id="A0A0G4IP11"/>
<evidence type="ECO:0000313" key="10">
    <source>
        <dbReference type="Proteomes" id="UP000039324"/>
    </source>
</evidence>
<dbReference type="InterPro" id="IPR044965">
    <property type="entry name" value="Glyco_hydro_17_plant"/>
</dbReference>
<proteinExistence type="inferred from homology"/>
<dbReference type="EMBL" id="OVEO01000019">
    <property type="protein sequence ID" value="SPR01869.1"/>
    <property type="molecule type" value="Genomic_DNA"/>
</dbReference>
<dbReference type="PANTHER" id="PTHR32227">
    <property type="entry name" value="GLUCAN ENDO-1,3-BETA-GLUCOSIDASE BG1-RELATED-RELATED"/>
    <property type="match status" value="1"/>
</dbReference>
<evidence type="ECO:0000256" key="1">
    <source>
        <dbReference type="ARBA" id="ARBA00008773"/>
    </source>
</evidence>
<evidence type="ECO:0000256" key="4">
    <source>
        <dbReference type="ARBA" id="ARBA00023157"/>
    </source>
</evidence>
<evidence type="ECO:0000256" key="7">
    <source>
        <dbReference type="SAM" id="SignalP"/>
    </source>
</evidence>
<evidence type="ECO:0000313" key="8">
    <source>
        <dbReference type="EMBL" id="CEO96917.1"/>
    </source>
</evidence>
<dbReference type="GO" id="GO:0004553">
    <property type="term" value="F:hydrolase activity, hydrolyzing O-glycosyl compounds"/>
    <property type="evidence" value="ECO:0007669"/>
    <property type="project" value="InterPro"/>
</dbReference>
<keyword evidence="7" id="KW-0732">Signal</keyword>
<dbReference type="OMA" id="RDDLMVY"/>
<dbReference type="Proteomes" id="UP000039324">
    <property type="component" value="Unassembled WGS sequence"/>
</dbReference>
<dbReference type="Gene3D" id="3.50.4.10">
    <property type="entry name" value="Hepatocyte Growth Factor"/>
    <property type="match status" value="1"/>
</dbReference>
<dbReference type="Proteomes" id="UP000290189">
    <property type="component" value="Unassembled WGS sequence"/>
</dbReference>
<comment type="similarity">
    <text evidence="1 5">Belongs to the glycosyl hydrolase 17 family.</text>
</comment>
<keyword evidence="6" id="KW-0326">Glycosidase</keyword>
<dbReference type="GO" id="GO:0006508">
    <property type="term" value="P:proteolysis"/>
    <property type="evidence" value="ECO:0007669"/>
    <property type="project" value="InterPro"/>
</dbReference>
<keyword evidence="2" id="KW-0677">Repeat</keyword>